<feature type="non-terminal residue" evidence="1">
    <location>
        <position position="1"/>
    </location>
</feature>
<protein>
    <submittedName>
        <fullName evidence="1">Uncharacterized protein</fullName>
    </submittedName>
</protein>
<comment type="caution">
    <text evidence="1">The sequence shown here is derived from an EMBL/GenBank/DDBJ whole genome shotgun (WGS) entry which is preliminary data.</text>
</comment>
<reference evidence="1" key="1">
    <citation type="journal article" date="2014" name="Front. Microbiol.">
        <title>High frequency of phylogenetically diverse reductive dehalogenase-homologous genes in deep subseafloor sedimentary metagenomes.</title>
        <authorList>
            <person name="Kawai M."/>
            <person name="Futagami T."/>
            <person name="Toyoda A."/>
            <person name="Takaki Y."/>
            <person name="Nishi S."/>
            <person name="Hori S."/>
            <person name="Arai W."/>
            <person name="Tsubouchi T."/>
            <person name="Morono Y."/>
            <person name="Uchiyama I."/>
            <person name="Ito T."/>
            <person name="Fujiyama A."/>
            <person name="Inagaki F."/>
            <person name="Takami H."/>
        </authorList>
    </citation>
    <scope>NUCLEOTIDE SEQUENCE</scope>
    <source>
        <strain evidence="1">Expedition CK06-06</strain>
    </source>
</reference>
<sequence>DQEMKKLFRKRYRFKCSTVRETLPYIECDKCKFRFKGGVLGVGNILVKNIRKLSGLTNTERGIACLLGTVFDNFHNYFIPLFIFYFIALHKSKLTLYKIPSQDQEKE</sequence>
<gene>
    <name evidence="1" type="ORF">S06H3_57385</name>
</gene>
<proteinExistence type="predicted"/>
<dbReference type="EMBL" id="BARV01037038">
    <property type="protein sequence ID" value="GAI58531.1"/>
    <property type="molecule type" value="Genomic_DNA"/>
</dbReference>
<accession>X1QUQ5</accession>
<evidence type="ECO:0000313" key="1">
    <source>
        <dbReference type="EMBL" id="GAI58531.1"/>
    </source>
</evidence>
<dbReference type="AlphaFoldDB" id="X1QUQ5"/>
<organism evidence="1">
    <name type="scientific">marine sediment metagenome</name>
    <dbReference type="NCBI Taxonomy" id="412755"/>
    <lineage>
        <taxon>unclassified sequences</taxon>
        <taxon>metagenomes</taxon>
        <taxon>ecological metagenomes</taxon>
    </lineage>
</organism>
<name>X1QUQ5_9ZZZZ</name>